<sequence>MDKRLDKLKCFEAISVQTKTVSEREQACVLMAAVCDGDGSGCLALEWWARASQRSLAAPKADLHTPGFLVSSSLVFVCWVSQKRQLSVTS</sequence>
<dbReference type="EMBL" id="GBXM01100514">
    <property type="protein sequence ID" value="JAH08063.1"/>
    <property type="molecule type" value="Transcribed_RNA"/>
</dbReference>
<protein>
    <submittedName>
        <fullName evidence="1">Uncharacterized protein</fullName>
    </submittedName>
</protein>
<reference evidence="1" key="2">
    <citation type="journal article" date="2015" name="Fish Shellfish Immunol.">
        <title>Early steps in the European eel (Anguilla anguilla)-Vibrio vulnificus interaction in the gills: Role of the RtxA13 toxin.</title>
        <authorList>
            <person name="Callol A."/>
            <person name="Pajuelo D."/>
            <person name="Ebbesson L."/>
            <person name="Teles M."/>
            <person name="MacKenzie S."/>
            <person name="Amaro C."/>
        </authorList>
    </citation>
    <scope>NUCLEOTIDE SEQUENCE</scope>
</reference>
<name>A0A0E9PW09_ANGAN</name>
<organism evidence="1">
    <name type="scientific">Anguilla anguilla</name>
    <name type="common">European freshwater eel</name>
    <name type="synonym">Muraena anguilla</name>
    <dbReference type="NCBI Taxonomy" id="7936"/>
    <lineage>
        <taxon>Eukaryota</taxon>
        <taxon>Metazoa</taxon>
        <taxon>Chordata</taxon>
        <taxon>Craniata</taxon>
        <taxon>Vertebrata</taxon>
        <taxon>Euteleostomi</taxon>
        <taxon>Actinopterygii</taxon>
        <taxon>Neopterygii</taxon>
        <taxon>Teleostei</taxon>
        <taxon>Anguilliformes</taxon>
        <taxon>Anguillidae</taxon>
        <taxon>Anguilla</taxon>
    </lineage>
</organism>
<proteinExistence type="predicted"/>
<reference evidence="1" key="1">
    <citation type="submission" date="2014-11" db="EMBL/GenBank/DDBJ databases">
        <authorList>
            <person name="Amaro Gonzalez C."/>
        </authorList>
    </citation>
    <scope>NUCLEOTIDE SEQUENCE</scope>
</reference>
<evidence type="ECO:0000313" key="1">
    <source>
        <dbReference type="EMBL" id="JAH08063.1"/>
    </source>
</evidence>
<accession>A0A0E9PW09</accession>
<dbReference type="AlphaFoldDB" id="A0A0E9PW09"/>